<dbReference type="Gene3D" id="3.30.565.10">
    <property type="entry name" value="Histidine kinase-like ATPase, C-terminal domain"/>
    <property type="match status" value="1"/>
</dbReference>
<evidence type="ECO:0000313" key="11">
    <source>
        <dbReference type="EMBL" id="RRK32518.1"/>
    </source>
</evidence>
<comment type="subcellular location">
    <subcellularLocation>
        <location evidence="2">Membrane</location>
    </subcellularLocation>
</comment>
<reference evidence="11" key="1">
    <citation type="submission" date="2018-10" db="EMBL/GenBank/DDBJ databases">
        <title>Schaedlerella arabinophila gen. nov. sp. nov., isolated from the mouse intestinal tract and comparative analysis with the genome of the closely related altered Schaedler flora strain ASF502.</title>
        <authorList>
            <person name="Miyake S."/>
            <person name="Soh M."/>
            <person name="Seedorf H."/>
        </authorList>
    </citation>
    <scope>NUCLEOTIDE SEQUENCE [LARGE SCALE GENOMIC DNA]</scope>
    <source>
        <strain evidence="11">DSM 106076</strain>
    </source>
</reference>
<evidence type="ECO:0000259" key="9">
    <source>
        <dbReference type="PROSITE" id="PS50109"/>
    </source>
</evidence>
<name>A0A3R8LZB9_9FIRM</name>
<evidence type="ECO:0000256" key="1">
    <source>
        <dbReference type="ARBA" id="ARBA00000085"/>
    </source>
</evidence>
<protein>
    <recommendedName>
        <fullName evidence="3">histidine kinase</fullName>
        <ecNumber evidence="3">2.7.13.3</ecNumber>
    </recommendedName>
</protein>
<dbReference type="InterPro" id="IPR050640">
    <property type="entry name" value="Bact_2-comp_sensor_kinase"/>
</dbReference>
<dbReference type="PANTHER" id="PTHR34220">
    <property type="entry name" value="SENSOR HISTIDINE KINASE YPDA"/>
    <property type="match status" value="1"/>
</dbReference>
<evidence type="ECO:0000256" key="6">
    <source>
        <dbReference type="ARBA" id="ARBA00022777"/>
    </source>
</evidence>
<dbReference type="PANTHER" id="PTHR34220:SF7">
    <property type="entry name" value="SENSOR HISTIDINE KINASE YPDA"/>
    <property type="match status" value="1"/>
</dbReference>
<dbReference type="InterPro" id="IPR010559">
    <property type="entry name" value="Sig_transdc_His_kin_internal"/>
</dbReference>
<dbReference type="Pfam" id="PF06580">
    <property type="entry name" value="His_kinase"/>
    <property type="match status" value="1"/>
</dbReference>
<evidence type="ECO:0000256" key="3">
    <source>
        <dbReference type="ARBA" id="ARBA00012438"/>
    </source>
</evidence>
<comment type="caution">
    <text evidence="11">The sequence shown here is derived from an EMBL/GenBank/DDBJ whole genome shotgun (WGS) entry which is preliminary data.</text>
</comment>
<dbReference type="InterPro" id="IPR003660">
    <property type="entry name" value="HAMP_dom"/>
</dbReference>
<keyword evidence="12" id="KW-1185">Reference proteome</keyword>
<evidence type="ECO:0000256" key="8">
    <source>
        <dbReference type="SAM" id="Phobius"/>
    </source>
</evidence>
<dbReference type="RefSeq" id="WP_125127979.1">
    <property type="nucleotide sequence ID" value="NZ_RHJS01000002.1"/>
</dbReference>
<dbReference type="GO" id="GO:0000155">
    <property type="term" value="F:phosphorelay sensor kinase activity"/>
    <property type="evidence" value="ECO:0007669"/>
    <property type="project" value="InterPro"/>
</dbReference>
<dbReference type="PROSITE" id="PS50109">
    <property type="entry name" value="HIS_KIN"/>
    <property type="match status" value="1"/>
</dbReference>
<evidence type="ECO:0000313" key="12">
    <source>
        <dbReference type="Proteomes" id="UP000274920"/>
    </source>
</evidence>
<dbReference type="Pfam" id="PF00672">
    <property type="entry name" value="HAMP"/>
    <property type="match status" value="1"/>
</dbReference>
<dbReference type="GO" id="GO:0016020">
    <property type="term" value="C:membrane"/>
    <property type="evidence" value="ECO:0007669"/>
    <property type="project" value="UniProtKB-SubCell"/>
</dbReference>
<sequence length="592" mass="66928">MSKKSLFKLDRRSIRIRLVTAFIVTSVIPILLINIISYYNTSRLVQQNVERMTRANLEQTKVSLDVWLDSYEDILFQVYTDDYIVELVDKINAGEDLANNRKLLRKTLRGLFYTKDYVKSISVITESGELAFYDQLTASTTSTSWMDSIAMSQEELYAGISRDNATHIFPTGDKVVFGTNSCYLFHIGHRIIDYRNVKKQCGVVMVSIDEALLEEICSASTEKGLNFIIDEEGTVISCAHSEAVGESIYHEDADRREKEAAWRRLASGTGLLGNGELSIYSVHDEKTGWEIIRATNQEELVQGLHQQQKLLVSITLLSLLAILVIMVSQVTRMTGSIKGVVETMRKAGKGDLTVRVMPDDTRPTEIEIIAEEFNSAMEKLKQSVEKQKNAEIAALEAQINPHFIYNTLDTINWMAIDKDEYEISGMIATLAGILRYGISDSNGVVQIREEVDWLKQYVFLQQTKLKNAFECQINAQPELLGLPIHKLLLQPFVENAILHGFEGVERKYRLLVDMARDGDFVRIRIEDNGCGIPGEIAEEINEGIFRKTDDRNHIGMENAITRIRMYYGNQARVRVESQSGAGTTVEVRIPIS</sequence>
<keyword evidence="8" id="KW-0812">Transmembrane</keyword>
<dbReference type="CDD" id="cd06225">
    <property type="entry name" value="HAMP"/>
    <property type="match status" value="1"/>
</dbReference>
<keyword evidence="6 11" id="KW-0418">Kinase</keyword>
<dbReference type="AlphaFoldDB" id="A0A3R8LZB9"/>
<accession>A0A3R8LZB9</accession>
<evidence type="ECO:0000256" key="5">
    <source>
        <dbReference type="ARBA" id="ARBA00022679"/>
    </source>
</evidence>
<gene>
    <name evidence="11" type="ORF">EBB54_14995</name>
</gene>
<proteinExistence type="predicted"/>
<keyword evidence="8" id="KW-1133">Transmembrane helix</keyword>
<keyword evidence="4" id="KW-0597">Phosphoprotein</keyword>
<keyword evidence="7" id="KW-0902">Two-component regulatory system</keyword>
<dbReference type="InterPro" id="IPR036890">
    <property type="entry name" value="HATPase_C_sf"/>
</dbReference>
<dbReference type="InterPro" id="IPR005467">
    <property type="entry name" value="His_kinase_dom"/>
</dbReference>
<evidence type="ECO:0000259" key="10">
    <source>
        <dbReference type="PROSITE" id="PS50885"/>
    </source>
</evidence>
<feature type="domain" description="Histidine kinase" evidence="9">
    <location>
        <begin position="488"/>
        <end position="592"/>
    </location>
</feature>
<feature type="transmembrane region" description="Helical" evidence="8">
    <location>
        <begin position="21"/>
        <end position="39"/>
    </location>
</feature>
<keyword evidence="5" id="KW-0808">Transferase</keyword>
<evidence type="ECO:0000256" key="2">
    <source>
        <dbReference type="ARBA" id="ARBA00004370"/>
    </source>
</evidence>
<dbReference type="Pfam" id="PF02518">
    <property type="entry name" value="HATPase_c"/>
    <property type="match status" value="1"/>
</dbReference>
<keyword evidence="8" id="KW-0472">Membrane</keyword>
<dbReference type="InterPro" id="IPR003594">
    <property type="entry name" value="HATPase_dom"/>
</dbReference>
<organism evidence="11 12">
    <name type="scientific">Schaedlerella arabinosiphila</name>
    <dbReference type="NCBI Taxonomy" id="2044587"/>
    <lineage>
        <taxon>Bacteria</taxon>
        <taxon>Bacillati</taxon>
        <taxon>Bacillota</taxon>
        <taxon>Clostridia</taxon>
        <taxon>Lachnospirales</taxon>
        <taxon>Lachnospiraceae</taxon>
        <taxon>Schaedlerella</taxon>
    </lineage>
</organism>
<dbReference type="PROSITE" id="PS50885">
    <property type="entry name" value="HAMP"/>
    <property type="match status" value="1"/>
</dbReference>
<dbReference type="EMBL" id="RHJS01000002">
    <property type="protein sequence ID" value="RRK32518.1"/>
    <property type="molecule type" value="Genomic_DNA"/>
</dbReference>
<dbReference type="SUPFAM" id="SSF55874">
    <property type="entry name" value="ATPase domain of HSP90 chaperone/DNA topoisomerase II/histidine kinase"/>
    <property type="match status" value="1"/>
</dbReference>
<feature type="domain" description="HAMP" evidence="10">
    <location>
        <begin position="331"/>
        <end position="385"/>
    </location>
</feature>
<evidence type="ECO:0000256" key="7">
    <source>
        <dbReference type="ARBA" id="ARBA00023012"/>
    </source>
</evidence>
<dbReference type="SMART" id="SM00304">
    <property type="entry name" value="HAMP"/>
    <property type="match status" value="1"/>
</dbReference>
<dbReference type="Proteomes" id="UP000274920">
    <property type="component" value="Unassembled WGS sequence"/>
</dbReference>
<dbReference type="Gene3D" id="6.10.340.10">
    <property type="match status" value="1"/>
</dbReference>
<evidence type="ECO:0000256" key="4">
    <source>
        <dbReference type="ARBA" id="ARBA00022553"/>
    </source>
</evidence>
<comment type="catalytic activity">
    <reaction evidence="1">
        <text>ATP + protein L-histidine = ADP + protein N-phospho-L-histidine.</text>
        <dbReference type="EC" id="2.7.13.3"/>
    </reaction>
</comment>
<dbReference type="EC" id="2.7.13.3" evidence="3"/>